<comment type="similarity">
    <text evidence="1">Belongs to the MobA/MobL family.</text>
</comment>
<accession>A0A2D2AYR2</accession>
<evidence type="ECO:0000256" key="2">
    <source>
        <dbReference type="ARBA" id="ARBA00022971"/>
    </source>
</evidence>
<feature type="domain" description="MobA/MobL protein" evidence="3">
    <location>
        <begin position="27"/>
        <end position="255"/>
    </location>
</feature>
<dbReference type="RefSeq" id="WP_099622373.1">
    <property type="nucleotide sequence ID" value="NZ_CP024201.1"/>
</dbReference>
<proteinExistence type="inferred from homology"/>
<reference evidence="4 5" key="1">
    <citation type="submission" date="2017-10" db="EMBL/GenBank/DDBJ databases">
        <title>Genome sequence of Caulobacter mirabilis FWC38.</title>
        <authorList>
            <person name="Fiebig A."/>
            <person name="Crosson S."/>
        </authorList>
    </citation>
    <scope>NUCLEOTIDE SEQUENCE [LARGE SCALE GENOMIC DNA]</scope>
    <source>
        <strain evidence="4 5">FWC 38</strain>
    </source>
</reference>
<dbReference type="KEGG" id="cmb:CSW64_12205"/>
<sequence>MAIYHLRLKVVSRALGRAAKVGGATRRSVVAAAAYRSGERLYDVSQGRWFTFDKPDVVHTEIIAPPGAPAWVFGRQTLWNMVERAEKRVDAQLAREVEVTLPRELSRDDQIELVRRFVREQFVAQGMVADVGVHEPDASDGKAQPHAHVLLTMRYLDEATGTGFSANKERDWNEREDIAQAVNEARKRFNDTGLDADKDALEAAEALRNVNVWRSAWADYANGALARAGSAERIDHRTLEKQGIFRMAEPYLGLARHVEKAYAYLKERVTQWVAVKTRTALYDDIEHYKQRDPKGLADFVLRLGEMAEGFAASLRRPDQPIPEVDLDR</sequence>
<dbReference type="Pfam" id="PF03389">
    <property type="entry name" value="MobA_MobL"/>
    <property type="match status" value="1"/>
</dbReference>
<organism evidence="4 5">
    <name type="scientific">Caulobacter mirabilis</name>
    <dbReference type="NCBI Taxonomy" id="69666"/>
    <lineage>
        <taxon>Bacteria</taxon>
        <taxon>Pseudomonadati</taxon>
        <taxon>Pseudomonadota</taxon>
        <taxon>Alphaproteobacteria</taxon>
        <taxon>Caulobacterales</taxon>
        <taxon>Caulobacteraceae</taxon>
        <taxon>Caulobacter</taxon>
    </lineage>
</organism>
<protein>
    <recommendedName>
        <fullName evidence="3">MobA/MobL protein domain-containing protein</fullName>
    </recommendedName>
</protein>
<dbReference type="OrthoDB" id="1826980at2"/>
<dbReference type="Proteomes" id="UP000228945">
    <property type="component" value="Chromosome"/>
</dbReference>
<evidence type="ECO:0000313" key="4">
    <source>
        <dbReference type="EMBL" id="ATQ43122.1"/>
    </source>
</evidence>
<evidence type="ECO:0000259" key="3">
    <source>
        <dbReference type="Pfam" id="PF03389"/>
    </source>
</evidence>
<dbReference type="InterPro" id="IPR005053">
    <property type="entry name" value="MobA_MobL"/>
</dbReference>
<dbReference type="Gene3D" id="3.30.930.30">
    <property type="match status" value="1"/>
</dbReference>
<gene>
    <name evidence="4" type="ORF">CSW64_12205</name>
</gene>
<keyword evidence="2" id="KW-0184">Conjugation</keyword>
<dbReference type="NCBIfam" id="NF041496">
    <property type="entry name" value="MobQ"/>
    <property type="match status" value="1"/>
</dbReference>
<name>A0A2D2AYR2_9CAUL</name>
<dbReference type="AlphaFoldDB" id="A0A2D2AYR2"/>
<evidence type="ECO:0000256" key="1">
    <source>
        <dbReference type="ARBA" id="ARBA00010873"/>
    </source>
</evidence>
<keyword evidence="5" id="KW-1185">Reference proteome</keyword>
<dbReference type="EMBL" id="CP024201">
    <property type="protein sequence ID" value="ATQ43122.1"/>
    <property type="molecule type" value="Genomic_DNA"/>
</dbReference>
<evidence type="ECO:0000313" key="5">
    <source>
        <dbReference type="Proteomes" id="UP000228945"/>
    </source>
</evidence>